<dbReference type="RefSeq" id="WP_092483063.1">
    <property type="nucleotide sequence ID" value="NZ_FOYM01000012.1"/>
</dbReference>
<feature type="domain" description="ABC transmembrane type-1" evidence="8">
    <location>
        <begin position="88"/>
        <end position="267"/>
    </location>
</feature>
<dbReference type="Proteomes" id="UP000199584">
    <property type="component" value="Unassembled WGS sequence"/>
</dbReference>
<name>A0A1I6DIX6_9FIRM</name>
<dbReference type="SUPFAM" id="SSF161098">
    <property type="entry name" value="MetI-like"/>
    <property type="match status" value="1"/>
</dbReference>
<keyword evidence="5 7" id="KW-1133">Transmembrane helix</keyword>
<feature type="transmembrane region" description="Helical" evidence="7">
    <location>
        <begin position="92"/>
        <end position="115"/>
    </location>
</feature>
<comment type="similarity">
    <text evidence="7">Belongs to the binding-protein-dependent transport system permease family.</text>
</comment>
<feature type="transmembrane region" description="Helical" evidence="7">
    <location>
        <begin position="246"/>
        <end position="263"/>
    </location>
</feature>
<accession>A0A1I6DIX6</accession>
<proteinExistence type="inferred from homology"/>
<evidence type="ECO:0000256" key="4">
    <source>
        <dbReference type="ARBA" id="ARBA00022692"/>
    </source>
</evidence>
<reference evidence="10" key="1">
    <citation type="submission" date="2016-10" db="EMBL/GenBank/DDBJ databases">
        <authorList>
            <person name="Varghese N."/>
            <person name="Submissions S."/>
        </authorList>
    </citation>
    <scope>NUCLEOTIDE SEQUENCE [LARGE SCALE GENOMIC DNA]</scope>
    <source>
        <strain evidence="10">DSM 3669</strain>
    </source>
</reference>
<keyword evidence="3" id="KW-1003">Cell membrane</keyword>
<dbReference type="InterPro" id="IPR000515">
    <property type="entry name" value="MetI-like"/>
</dbReference>
<organism evidence="9 10">
    <name type="scientific">Desulfoscipio geothermicus DSM 3669</name>
    <dbReference type="NCBI Taxonomy" id="1121426"/>
    <lineage>
        <taxon>Bacteria</taxon>
        <taxon>Bacillati</taxon>
        <taxon>Bacillota</taxon>
        <taxon>Clostridia</taxon>
        <taxon>Eubacteriales</taxon>
        <taxon>Desulfallaceae</taxon>
        <taxon>Desulfoscipio</taxon>
    </lineage>
</organism>
<dbReference type="AlphaFoldDB" id="A0A1I6DIX6"/>
<feature type="transmembrane region" description="Helical" evidence="7">
    <location>
        <begin position="214"/>
        <end position="234"/>
    </location>
</feature>
<dbReference type="GO" id="GO:0005275">
    <property type="term" value="F:amine transmembrane transporter activity"/>
    <property type="evidence" value="ECO:0007669"/>
    <property type="project" value="TreeGrafter"/>
</dbReference>
<keyword evidence="2 7" id="KW-0813">Transport</keyword>
<dbReference type="STRING" id="39060.SAMN05660706_11215"/>
<feature type="transmembrane region" description="Helical" evidence="7">
    <location>
        <begin position="135"/>
        <end position="161"/>
    </location>
</feature>
<evidence type="ECO:0000256" key="2">
    <source>
        <dbReference type="ARBA" id="ARBA00022448"/>
    </source>
</evidence>
<dbReference type="GO" id="GO:0043190">
    <property type="term" value="C:ATP-binding cassette (ABC) transporter complex"/>
    <property type="evidence" value="ECO:0007669"/>
    <property type="project" value="TreeGrafter"/>
</dbReference>
<dbReference type="CDD" id="cd06261">
    <property type="entry name" value="TM_PBP2"/>
    <property type="match status" value="1"/>
</dbReference>
<comment type="subcellular location">
    <subcellularLocation>
        <location evidence="7">Cell membrane</location>
        <topology evidence="7">Multi-pass membrane protein</topology>
    </subcellularLocation>
    <subcellularLocation>
        <location evidence="1">Membrane</location>
        <topology evidence="1">Multi-pass membrane protein</topology>
    </subcellularLocation>
</comment>
<evidence type="ECO:0000259" key="8">
    <source>
        <dbReference type="PROSITE" id="PS50928"/>
    </source>
</evidence>
<keyword evidence="10" id="KW-1185">Reference proteome</keyword>
<protein>
    <submittedName>
        <fullName evidence="9">Glycine betaine/proline transport system permease protein</fullName>
    </submittedName>
</protein>
<evidence type="ECO:0000313" key="10">
    <source>
        <dbReference type="Proteomes" id="UP000199584"/>
    </source>
</evidence>
<evidence type="ECO:0000313" key="9">
    <source>
        <dbReference type="EMBL" id="SFR05413.1"/>
    </source>
</evidence>
<feature type="transmembrane region" description="Helical" evidence="7">
    <location>
        <begin position="25"/>
        <end position="45"/>
    </location>
</feature>
<evidence type="ECO:0000256" key="1">
    <source>
        <dbReference type="ARBA" id="ARBA00004141"/>
    </source>
</evidence>
<dbReference type="Pfam" id="PF00528">
    <property type="entry name" value="BPD_transp_1"/>
    <property type="match status" value="1"/>
</dbReference>
<dbReference type="PANTHER" id="PTHR47737:SF1">
    <property type="entry name" value="GLYCINE BETAINE_PROLINE BETAINE TRANSPORT SYSTEM PERMEASE PROTEIN PROW"/>
    <property type="match status" value="1"/>
</dbReference>
<dbReference type="InterPro" id="IPR035906">
    <property type="entry name" value="MetI-like_sf"/>
</dbReference>
<dbReference type="OrthoDB" id="9801163at2"/>
<evidence type="ECO:0000256" key="7">
    <source>
        <dbReference type="RuleBase" id="RU363032"/>
    </source>
</evidence>
<dbReference type="Gene3D" id="1.10.3720.10">
    <property type="entry name" value="MetI-like"/>
    <property type="match status" value="1"/>
</dbReference>
<keyword evidence="4 7" id="KW-0812">Transmembrane</keyword>
<sequence length="276" mass="29679">MLPKIPIGEWVDLIVIWAQNNLTPLFDAIVVVINFIVSSLTLILLTPPAWVIIIAALALVWFLADRKTAIGTALGLLLIYDLRIWEPSMNTLAMVISATIVALIAGIPLGIWTARNNTVHKIVMPVLDFMQTMPPFVYLIPAVFFFDIGTVPGLVATVVFAMPPAIRLTGLGIRQVPVELVEAAEAFGSTESQKLYKVQLPVAMPTIMAGVNQCIMLSLSMVVIAAMIGAGGLGSEVLRGIQRLDIPVGFEGGLAIVIIAIILDRITQSFTNKGKA</sequence>
<evidence type="ECO:0000256" key="6">
    <source>
        <dbReference type="ARBA" id="ARBA00023136"/>
    </source>
</evidence>
<feature type="transmembrane region" description="Helical" evidence="7">
    <location>
        <begin position="51"/>
        <end position="80"/>
    </location>
</feature>
<evidence type="ECO:0000256" key="3">
    <source>
        <dbReference type="ARBA" id="ARBA00022475"/>
    </source>
</evidence>
<dbReference type="GO" id="GO:0015871">
    <property type="term" value="P:choline transport"/>
    <property type="evidence" value="ECO:0007669"/>
    <property type="project" value="TreeGrafter"/>
</dbReference>
<dbReference type="GO" id="GO:0031460">
    <property type="term" value="P:glycine betaine transport"/>
    <property type="evidence" value="ECO:0007669"/>
    <property type="project" value="TreeGrafter"/>
</dbReference>
<dbReference type="PROSITE" id="PS50928">
    <property type="entry name" value="ABC_TM1"/>
    <property type="match status" value="1"/>
</dbReference>
<evidence type="ECO:0000256" key="5">
    <source>
        <dbReference type="ARBA" id="ARBA00022989"/>
    </source>
</evidence>
<dbReference type="EMBL" id="FOYM01000012">
    <property type="protein sequence ID" value="SFR05413.1"/>
    <property type="molecule type" value="Genomic_DNA"/>
</dbReference>
<gene>
    <name evidence="9" type="ORF">SAMN05660706_11215</name>
</gene>
<dbReference type="PANTHER" id="PTHR47737">
    <property type="entry name" value="GLYCINE BETAINE/PROLINE BETAINE TRANSPORT SYSTEM PERMEASE PROTEIN PROW"/>
    <property type="match status" value="1"/>
</dbReference>
<dbReference type="GO" id="GO:0015226">
    <property type="term" value="F:carnitine transmembrane transporter activity"/>
    <property type="evidence" value="ECO:0007669"/>
    <property type="project" value="TreeGrafter"/>
</dbReference>
<dbReference type="FunFam" id="1.10.3720.10:FF:000001">
    <property type="entry name" value="Glycine betaine ABC transporter, permease"/>
    <property type="match status" value="1"/>
</dbReference>
<keyword evidence="6 7" id="KW-0472">Membrane</keyword>